<evidence type="ECO:0000256" key="4">
    <source>
        <dbReference type="ARBA" id="ARBA00022432"/>
    </source>
</evidence>
<evidence type="ECO:0000259" key="13">
    <source>
        <dbReference type="Pfam" id="PF03315"/>
    </source>
</evidence>
<keyword evidence="4 11" id="KW-0312">Gluconeogenesis</keyword>
<evidence type="ECO:0000256" key="3">
    <source>
        <dbReference type="ARBA" id="ARBA00008636"/>
    </source>
</evidence>
<comment type="pathway">
    <text evidence="2">Carbohydrate biosynthesis; gluconeogenesis.</text>
</comment>
<keyword evidence="6 11" id="KW-0479">Metal-binding</keyword>
<gene>
    <name evidence="14" type="ORF">FHG85_00215</name>
</gene>
<dbReference type="Pfam" id="PF03313">
    <property type="entry name" value="SDH_alpha"/>
    <property type="match status" value="1"/>
</dbReference>
<evidence type="ECO:0000259" key="12">
    <source>
        <dbReference type="Pfam" id="PF03313"/>
    </source>
</evidence>
<keyword evidence="8 11" id="KW-0411">Iron-sulfur</keyword>
<dbReference type="Proteomes" id="UP000500961">
    <property type="component" value="Chromosome"/>
</dbReference>
<comment type="similarity">
    <text evidence="3 11">Belongs to the iron-sulfur dependent L-serine dehydratase family.</text>
</comment>
<keyword evidence="9 11" id="KW-0456">Lyase</keyword>
<dbReference type="KEGG" id="ttz:FHG85_00215"/>
<comment type="catalytic activity">
    <reaction evidence="10 11">
        <text>L-serine = pyruvate + NH4(+)</text>
        <dbReference type="Rhea" id="RHEA:19169"/>
        <dbReference type="ChEBI" id="CHEBI:15361"/>
        <dbReference type="ChEBI" id="CHEBI:28938"/>
        <dbReference type="ChEBI" id="CHEBI:33384"/>
        <dbReference type="EC" id="4.3.1.17"/>
    </reaction>
</comment>
<reference evidence="14 15" key="1">
    <citation type="submission" date="2019-07" db="EMBL/GenBank/DDBJ databases">
        <title>Thalassofilum flectens gen. nov., sp. nov., a novel moderate thermophilic anaerobe from a shallow sea hot spring in Kunashir Island (Russia), representing a new family in the order Bacteroidales, and proposal of Thalassofilacea fam. nov.</title>
        <authorList>
            <person name="Kochetkova T.V."/>
            <person name="Podosokorskaya O.A."/>
            <person name="Novikov A."/>
            <person name="Elcheninov A.G."/>
            <person name="Toshchakov S.V."/>
            <person name="Kublanov I.V."/>
        </authorList>
    </citation>
    <scope>NUCLEOTIDE SEQUENCE [LARGE SCALE GENOMIC DNA]</scope>
    <source>
        <strain evidence="14 15">38-H</strain>
    </source>
</reference>
<dbReference type="GO" id="GO:0046872">
    <property type="term" value="F:metal ion binding"/>
    <property type="evidence" value="ECO:0007669"/>
    <property type="project" value="UniProtKB-KW"/>
</dbReference>
<dbReference type="EMBL" id="CP041345">
    <property type="protein sequence ID" value="QKG78755.1"/>
    <property type="molecule type" value="Genomic_DNA"/>
</dbReference>
<evidence type="ECO:0000256" key="1">
    <source>
        <dbReference type="ARBA" id="ARBA00001966"/>
    </source>
</evidence>
<dbReference type="InterPro" id="IPR005130">
    <property type="entry name" value="Ser_deHydtase-like_asu"/>
</dbReference>
<dbReference type="InterPro" id="IPR029009">
    <property type="entry name" value="ASB_dom_sf"/>
</dbReference>
<dbReference type="GO" id="GO:0006094">
    <property type="term" value="P:gluconeogenesis"/>
    <property type="evidence" value="ECO:0007669"/>
    <property type="project" value="UniProtKB-KW"/>
</dbReference>
<dbReference type="AlphaFoldDB" id="A0A7D3XJP6"/>
<dbReference type="SUPFAM" id="SSF143548">
    <property type="entry name" value="Serine metabolism enzymes domain"/>
    <property type="match status" value="1"/>
</dbReference>
<dbReference type="Pfam" id="PF03315">
    <property type="entry name" value="SDH_beta"/>
    <property type="match status" value="1"/>
</dbReference>
<feature type="domain" description="Serine dehydratase-like alpha subunit" evidence="12">
    <location>
        <begin position="152"/>
        <end position="394"/>
    </location>
</feature>
<evidence type="ECO:0000256" key="8">
    <source>
        <dbReference type="ARBA" id="ARBA00023014"/>
    </source>
</evidence>
<sequence>MLSIREIFKKGYGPSSSHTIGPARAAEIMLERYPDANYFVVQLYGSLALTGKGHHTDSAIRKSFLPKQVEIEWFNDKSLPLHPNGMIIKAYNHEHGTIMGEWEVYSIGGGDLRDSTGLINGKEIYSINTLTEILAWCKSEGKTLWEFVEDNEGKEIWDFLSDVWRTMRETVKRGIDNEGVLPGPIKLPRRASAQYTKAFNTHGTMKHIGLLFAFALAVAEENAAGGKIVTAPTCGSSGVLPAVLFYLNSEESISEQKMLRALATAGLIGNIVKHNASISGAEVGCQGEIGTACAMAAAAMTQLMGGSPAQIEYAAEMAMEHNLGLTCDPVLGYVQIPCIERNAIAATKAYSCAVYALSSDGGHKVSFDQAVKTMAETGHDIQDAYRETGIGGLAKNWEAFS</sequence>
<dbReference type="PANTHER" id="PTHR30182">
    <property type="entry name" value="L-SERINE DEHYDRATASE"/>
    <property type="match status" value="1"/>
</dbReference>
<organism evidence="14 15">
    <name type="scientific">Tenuifilum thalassicum</name>
    <dbReference type="NCBI Taxonomy" id="2590900"/>
    <lineage>
        <taxon>Bacteria</taxon>
        <taxon>Pseudomonadati</taxon>
        <taxon>Bacteroidota</taxon>
        <taxon>Bacteroidia</taxon>
        <taxon>Bacteroidales</taxon>
        <taxon>Tenuifilaceae</taxon>
        <taxon>Tenuifilum</taxon>
    </lineage>
</organism>
<dbReference type="NCBIfam" id="TIGR00720">
    <property type="entry name" value="sda_mono"/>
    <property type="match status" value="1"/>
</dbReference>
<dbReference type="Gene3D" id="3.30.1330.90">
    <property type="entry name" value="D-3-phosphoglycerate dehydrogenase, domain 3"/>
    <property type="match status" value="2"/>
</dbReference>
<protein>
    <recommendedName>
        <fullName evidence="11">L-serine dehydratase</fullName>
        <ecNumber evidence="11">4.3.1.17</ecNumber>
    </recommendedName>
</protein>
<evidence type="ECO:0000256" key="6">
    <source>
        <dbReference type="ARBA" id="ARBA00022723"/>
    </source>
</evidence>
<feature type="domain" description="Serine dehydratase beta chain" evidence="13">
    <location>
        <begin position="3"/>
        <end position="60"/>
    </location>
</feature>
<evidence type="ECO:0000313" key="15">
    <source>
        <dbReference type="Proteomes" id="UP000500961"/>
    </source>
</evidence>
<evidence type="ECO:0000256" key="2">
    <source>
        <dbReference type="ARBA" id="ARBA00004742"/>
    </source>
</evidence>
<keyword evidence="7 11" id="KW-0408">Iron</keyword>
<evidence type="ECO:0000256" key="5">
    <source>
        <dbReference type="ARBA" id="ARBA00022485"/>
    </source>
</evidence>
<dbReference type="GO" id="GO:0003941">
    <property type="term" value="F:L-serine ammonia-lyase activity"/>
    <property type="evidence" value="ECO:0007669"/>
    <property type="project" value="UniProtKB-UniRule"/>
</dbReference>
<evidence type="ECO:0000256" key="10">
    <source>
        <dbReference type="ARBA" id="ARBA00049406"/>
    </source>
</evidence>
<keyword evidence="15" id="KW-1185">Reference proteome</keyword>
<comment type="cofactor">
    <cofactor evidence="1 11">
        <name>[4Fe-4S] cluster</name>
        <dbReference type="ChEBI" id="CHEBI:49883"/>
    </cofactor>
</comment>
<evidence type="ECO:0000313" key="14">
    <source>
        <dbReference type="EMBL" id="QKG78755.1"/>
    </source>
</evidence>
<dbReference type="InterPro" id="IPR051318">
    <property type="entry name" value="Fe-S_L-Ser"/>
</dbReference>
<evidence type="ECO:0000256" key="7">
    <source>
        <dbReference type="ARBA" id="ARBA00023004"/>
    </source>
</evidence>
<dbReference type="InterPro" id="IPR005131">
    <property type="entry name" value="Ser_deHydtase_bsu"/>
</dbReference>
<accession>A0A7D3XJP6</accession>
<evidence type="ECO:0000256" key="11">
    <source>
        <dbReference type="RuleBase" id="RU366059"/>
    </source>
</evidence>
<name>A0A7D3XJP6_9BACT</name>
<dbReference type="InterPro" id="IPR004644">
    <property type="entry name" value="Fe-S_L-Ser_mono"/>
</dbReference>
<dbReference type="EC" id="4.3.1.17" evidence="11"/>
<proteinExistence type="inferred from homology"/>
<evidence type="ECO:0000256" key="9">
    <source>
        <dbReference type="ARBA" id="ARBA00023239"/>
    </source>
</evidence>
<dbReference type="RefSeq" id="WP_173072271.1">
    <property type="nucleotide sequence ID" value="NZ_CP041345.1"/>
</dbReference>
<keyword evidence="5 11" id="KW-0004">4Fe-4S</keyword>
<dbReference type="GO" id="GO:0051539">
    <property type="term" value="F:4 iron, 4 sulfur cluster binding"/>
    <property type="evidence" value="ECO:0007669"/>
    <property type="project" value="UniProtKB-UniRule"/>
</dbReference>
<dbReference type="PANTHER" id="PTHR30182:SF1">
    <property type="entry name" value="L-SERINE DEHYDRATASE 1"/>
    <property type="match status" value="1"/>
</dbReference>